<evidence type="ECO:0000256" key="1">
    <source>
        <dbReference type="SAM" id="MobiDB-lite"/>
    </source>
</evidence>
<comment type="caution">
    <text evidence="2">The sequence shown here is derived from an EMBL/GenBank/DDBJ whole genome shotgun (WGS) entry which is preliminary data.</text>
</comment>
<dbReference type="Proteomes" id="UP000714275">
    <property type="component" value="Unassembled WGS sequence"/>
</dbReference>
<gene>
    <name evidence="2" type="ORF">EV702DRAFT_1283028</name>
</gene>
<protein>
    <submittedName>
        <fullName evidence="2">Uncharacterized protein</fullName>
    </submittedName>
</protein>
<evidence type="ECO:0000313" key="3">
    <source>
        <dbReference type="Proteomes" id="UP000714275"/>
    </source>
</evidence>
<evidence type="ECO:0000313" key="2">
    <source>
        <dbReference type="EMBL" id="KAG1765890.1"/>
    </source>
</evidence>
<name>A0A9P6ZH84_9AGAM</name>
<accession>A0A9P6ZH84</accession>
<sequence length="1178" mass="131028">MARTGYQRSIPFDPQIFSLQKLGGRVVCKICPQRNGKRRDMKTCHVAEHCATKIHKDSLILITVTVTSPHSRCSFPPGLRYSTTGRPRETDNTFLPLVMSTEDDDSGHDHELELPQLWDPSTRMFALEEPDLYSELIAARNRGDALFTCSLQPLADELGLDDDDMLDPPPDDNEFGLFLEGEEDRINNQLCMDDSTYPWPSKVTFITDLLFGSTRLRFSEAQKKAVLSGRVKWALKICIGNPTRKVTASSGNIFYINSIGSAIAMDYSNPLTRFCMQDYPEDGRGNMSQVHHGSKMLHELPEELLVPSVRVNGGIYFRNELLQSTTGFFIPTHFFQANIPIVQTEAGFAVDPERIILEVSSFQRTYIDLQADVHLCGLHVSSDIAALRCKNAQPPARKVKWSTRPHCSPNNLHGRCLWECVEAVEQHHAVYMSNASMPHEMLEKEFCVRFVSSSPHASPMEIAKAVKESIEAAVDEGIVAYDCKYKDEVMLIPYGLFDAGDNPMQAEECSHGSLHCNYFCRTCKVGGTTSVKQSDEGYLKLFEIGELRRPEETIQQILEQIELSKLSGGTTKVQAAVSSTGTRDTTSASIVNRLLELGKHLRKREPGKPAINEREVRQTLEREFEKMLGGLPVEDHINPLLSMTGLNIHQDTPTEILHTILLGVIFQTRLDNINKDGLNSPTLGAEYICRYSGSLIGKHFKSLAQIMPFLIYDLVPSTVLNGWTVIGQLVVLLWHTRIDDVEEYLACLTRTIDDFLNISVQCAPSIILTKSKFHFLLHIPAYIRRFGPPILFSTEHFESFNHVFRLSCHIATGGFWMESKSKRWVHAASGVLNYISDHPEQRHLLGVPTVHQNHPGMATVPTSLKTSPVPWTSTRSSMLRPEIKSSNNAVFQASSVIAVNGDKVAIEKYAILRGNGQLPAEMSIGKIVEIIVSESSPRVASHLRLPQLQLADEEHLLLPSNILSAVNVQHDCASSSCGEFVSVNIQQERTETTKTKTSLVHKNASHFVLNAHSLHNYALISQVIPQPLRMAMSLPFLPNSREVRLKAARTVRAKKAGTTDTAECTGSAPPVFDRATRKPKQGGKDKKAQKVAAGPSFQPPMHSSLAPQPAVHPIAHSAFSIPPTPVHVPASHHPPMPAYAGTYHHPMYPVPYVFPSVFQGPLMYPLPSPTNTHFHAGL</sequence>
<dbReference type="EMBL" id="JABBWD010000102">
    <property type="protein sequence ID" value="KAG1765890.1"/>
    <property type="molecule type" value="Genomic_DNA"/>
</dbReference>
<keyword evidence="3" id="KW-1185">Reference proteome</keyword>
<dbReference type="PANTHER" id="PTHR31912">
    <property type="entry name" value="IP13529P"/>
    <property type="match status" value="1"/>
</dbReference>
<reference evidence="2" key="1">
    <citation type="journal article" date="2020" name="New Phytol.">
        <title>Comparative genomics reveals dynamic genome evolution in host specialist ectomycorrhizal fungi.</title>
        <authorList>
            <person name="Lofgren L.A."/>
            <person name="Nguyen N.H."/>
            <person name="Vilgalys R."/>
            <person name="Ruytinx J."/>
            <person name="Liao H.L."/>
            <person name="Branco S."/>
            <person name="Kuo A."/>
            <person name="LaButti K."/>
            <person name="Lipzen A."/>
            <person name="Andreopoulos W."/>
            <person name="Pangilinan J."/>
            <person name="Riley R."/>
            <person name="Hundley H."/>
            <person name="Na H."/>
            <person name="Barry K."/>
            <person name="Grigoriev I.V."/>
            <person name="Stajich J.E."/>
            <person name="Kennedy P.G."/>
        </authorList>
    </citation>
    <scope>NUCLEOTIDE SEQUENCE</scope>
    <source>
        <strain evidence="2">DOB743</strain>
    </source>
</reference>
<proteinExistence type="predicted"/>
<organism evidence="2 3">
    <name type="scientific">Suillus placidus</name>
    <dbReference type="NCBI Taxonomy" id="48579"/>
    <lineage>
        <taxon>Eukaryota</taxon>
        <taxon>Fungi</taxon>
        <taxon>Dikarya</taxon>
        <taxon>Basidiomycota</taxon>
        <taxon>Agaricomycotina</taxon>
        <taxon>Agaricomycetes</taxon>
        <taxon>Agaricomycetidae</taxon>
        <taxon>Boletales</taxon>
        <taxon>Suillineae</taxon>
        <taxon>Suillaceae</taxon>
        <taxon>Suillus</taxon>
    </lineage>
</organism>
<dbReference type="OrthoDB" id="2641988at2759"/>
<feature type="region of interest" description="Disordered" evidence="1">
    <location>
        <begin position="1054"/>
        <end position="1108"/>
    </location>
</feature>
<dbReference type="PANTHER" id="PTHR31912:SF34">
    <property type="entry name" value="NOTOCHORD-RELATED PROTEIN"/>
    <property type="match status" value="1"/>
</dbReference>
<dbReference type="AlphaFoldDB" id="A0A9P6ZH84"/>